<dbReference type="PANTHER" id="PTHR42685:SF22">
    <property type="entry name" value="CONDITIONED MEDIUM FACTOR RECEPTOR 1"/>
    <property type="match status" value="1"/>
</dbReference>
<reference evidence="3 4" key="1">
    <citation type="submission" date="2016-04" db="EMBL/GenBank/DDBJ databases">
        <title>Complete genome sequence of Dietzia lutea YIM 80766T, a strain isolated from desert soil in Egypt.</title>
        <authorList>
            <person name="Zhao J."/>
            <person name="Hu B."/>
            <person name="Geng S."/>
            <person name="Nie Y."/>
            <person name="Tang Y."/>
        </authorList>
    </citation>
    <scope>NUCLEOTIDE SEQUENCE [LARGE SCALE GENOMIC DNA]</scope>
    <source>
        <strain evidence="3 4">YIM 80766</strain>
    </source>
</reference>
<dbReference type="GO" id="GO:0071949">
    <property type="term" value="F:FAD binding"/>
    <property type="evidence" value="ECO:0007669"/>
    <property type="project" value="InterPro"/>
</dbReference>
<dbReference type="PANTHER" id="PTHR42685">
    <property type="entry name" value="GERANYLGERANYL DIPHOSPHATE REDUCTASE"/>
    <property type="match status" value="1"/>
</dbReference>
<evidence type="ECO:0000256" key="1">
    <source>
        <dbReference type="SAM" id="MobiDB-lite"/>
    </source>
</evidence>
<feature type="domain" description="FAD-binding" evidence="2">
    <location>
        <begin position="14"/>
        <end position="321"/>
    </location>
</feature>
<dbReference type="InterPro" id="IPR002938">
    <property type="entry name" value="FAD-bd"/>
</dbReference>
<feature type="compositionally biased region" description="Low complexity" evidence="1">
    <location>
        <begin position="337"/>
        <end position="350"/>
    </location>
</feature>
<dbReference type="Pfam" id="PF01494">
    <property type="entry name" value="FAD_binding_3"/>
    <property type="match status" value="1"/>
</dbReference>
<dbReference type="EMBL" id="CP015449">
    <property type="protein sequence ID" value="AWH92780.1"/>
    <property type="molecule type" value="Genomic_DNA"/>
</dbReference>
<organism evidence="3 4">
    <name type="scientific">Dietzia lutea</name>
    <dbReference type="NCBI Taxonomy" id="546160"/>
    <lineage>
        <taxon>Bacteria</taxon>
        <taxon>Bacillati</taxon>
        <taxon>Actinomycetota</taxon>
        <taxon>Actinomycetes</taxon>
        <taxon>Mycobacteriales</taxon>
        <taxon>Dietziaceae</taxon>
        <taxon>Dietzia</taxon>
    </lineage>
</organism>
<dbReference type="Proteomes" id="UP000244928">
    <property type="component" value="Chromosome"/>
</dbReference>
<dbReference type="KEGG" id="dlu:A6035_12070"/>
<dbReference type="InterPro" id="IPR011777">
    <property type="entry name" value="Geranylgeranyl_Rdtase_fam"/>
</dbReference>
<protein>
    <submittedName>
        <fullName evidence="3">FAD-linked oxidoreductase</fullName>
    </submittedName>
</protein>
<dbReference type="InterPro" id="IPR050407">
    <property type="entry name" value="Geranylgeranyl_reductase"/>
</dbReference>
<dbReference type="InterPro" id="IPR036188">
    <property type="entry name" value="FAD/NAD-bd_sf"/>
</dbReference>
<evidence type="ECO:0000313" key="3">
    <source>
        <dbReference type="EMBL" id="AWH92780.1"/>
    </source>
</evidence>
<dbReference type="GO" id="GO:0016628">
    <property type="term" value="F:oxidoreductase activity, acting on the CH-CH group of donors, NAD or NADP as acceptor"/>
    <property type="evidence" value="ECO:0007669"/>
    <property type="project" value="InterPro"/>
</dbReference>
<gene>
    <name evidence="3" type="ORF">A6035_12070</name>
</gene>
<dbReference type="AlphaFoldDB" id="A0A2S1R914"/>
<accession>A0A2S1R914</accession>
<dbReference type="SUPFAM" id="SSF51905">
    <property type="entry name" value="FAD/NAD(P)-binding domain"/>
    <property type="match status" value="1"/>
</dbReference>
<evidence type="ECO:0000259" key="2">
    <source>
        <dbReference type="Pfam" id="PF01494"/>
    </source>
</evidence>
<dbReference type="NCBIfam" id="TIGR02032">
    <property type="entry name" value="GG-red-SF"/>
    <property type="match status" value="1"/>
</dbReference>
<feature type="region of interest" description="Disordered" evidence="1">
    <location>
        <begin position="330"/>
        <end position="357"/>
    </location>
</feature>
<name>A0A2S1R914_9ACTN</name>
<dbReference type="PRINTS" id="PR00420">
    <property type="entry name" value="RNGMNOXGNASE"/>
</dbReference>
<dbReference type="Gene3D" id="3.50.50.60">
    <property type="entry name" value="FAD/NAD(P)-binding domain"/>
    <property type="match status" value="1"/>
</dbReference>
<proteinExistence type="predicted"/>
<sequence length="448" mass="47346">MVRMESRRRLPSSTDVLVVGCGPAGAATATWLARAGREVTVLDAAGFPRDKTCGDGLTPRAMLEVDRLGLGAWARDRITIRGLELRGFGHERRVPWPAGEHGGTGSAVRRTVFDDRLRQAAVEAGAVVRDGVRVTGVERGDDGEVTAVLAGDDRVECRTLVVADGVRSPVGRLLGRSWHRDTVYAVAARSYVGSARHDHPWIGSDLELRDAAGAIQPGYGWVFPLGDGEVNLGVGALATSARPANVAVKELLQHYARSVRDDWALQAEPRAVTSALLPMGGAVSGVAGRNWAAVGDAAACVNPLNGEGIDYALEGGRLLAELILAGHGTGAGGVGPGRSRPSPDGSPGARTVPAGARTEPLTHAWPEVLRRTYGEAFAIARDAARLLTYPRFLPMAGPVGMRSQTLMTAAVRCMSNTVADSDRDVVARAWRAAGSVARRLDRRPLFAY</sequence>
<evidence type="ECO:0000313" key="4">
    <source>
        <dbReference type="Proteomes" id="UP000244928"/>
    </source>
</evidence>
<keyword evidence="4" id="KW-1185">Reference proteome</keyword>